<dbReference type="AlphaFoldDB" id="A0A8J4HC39"/>
<protein>
    <submittedName>
        <fullName evidence="2">Uncharacterized protein</fullName>
    </submittedName>
</protein>
<dbReference type="SUPFAM" id="SSF55729">
    <property type="entry name" value="Acyl-CoA N-acyltransferases (Nat)"/>
    <property type="match status" value="1"/>
</dbReference>
<feature type="region of interest" description="Disordered" evidence="1">
    <location>
        <begin position="149"/>
        <end position="179"/>
    </location>
</feature>
<organism evidence="2">
    <name type="scientific">Acidicaldus sp</name>
    <dbReference type="NCBI Taxonomy" id="1872105"/>
    <lineage>
        <taxon>Bacteria</taxon>
        <taxon>Pseudomonadati</taxon>
        <taxon>Pseudomonadota</taxon>
        <taxon>Alphaproteobacteria</taxon>
        <taxon>Acetobacterales</taxon>
        <taxon>Acetobacteraceae</taxon>
        <taxon>Acidicaldus</taxon>
    </lineage>
</organism>
<feature type="compositionally biased region" description="Low complexity" evidence="1">
    <location>
        <begin position="149"/>
        <end position="158"/>
    </location>
</feature>
<comment type="caution">
    <text evidence="2">The sequence shown here is derived from an EMBL/GenBank/DDBJ whole genome shotgun (WGS) entry which is preliminary data.</text>
</comment>
<dbReference type="InterPro" id="IPR016181">
    <property type="entry name" value="Acyl_CoA_acyltransferase"/>
</dbReference>
<dbReference type="Gene3D" id="3.40.630.30">
    <property type="match status" value="1"/>
</dbReference>
<reference evidence="2" key="1">
    <citation type="journal article" date="2020" name="mSystems">
        <title>Genome- and Community-Level Interaction Insights into Carbon Utilization and Element Cycling Functions of Hydrothermarchaeota in Hydrothermal Sediment.</title>
        <authorList>
            <person name="Zhou Z."/>
            <person name="Liu Y."/>
            <person name="Xu W."/>
            <person name="Pan J."/>
            <person name="Luo Z.H."/>
            <person name="Li M."/>
        </authorList>
    </citation>
    <scope>NUCLEOTIDE SEQUENCE</scope>
    <source>
        <strain evidence="2">SpSt-997</strain>
    </source>
</reference>
<proteinExistence type="predicted"/>
<sequence length="179" mass="19296">MALYRTRLLSREEAYAAYPLIRHVAPGLRLAAWNRLASAITAARRPPRRGIVIAEHNAARPVGLFCYSQQADLQRGKVLWVSHFIAFDLLDGQGVVAALSRHLDDLARELGCAAIECVVCEPPGNGSETLVAAGHRRLGTLLVKEFTPARPEAAPRPRATLKPPRPASVSAIAGPLSKA</sequence>
<accession>A0A8J4HC39</accession>
<gene>
    <name evidence="2" type="ORF">ENY07_13175</name>
</gene>
<evidence type="ECO:0000256" key="1">
    <source>
        <dbReference type="SAM" id="MobiDB-lite"/>
    </source>
</evidence>
<dbReference type="EMBL" id="DTQM01000248">
    <property type="protein sequence ID" value="HGC44151.1"/>
    <property type="molecule type" value="Genomic_DNA"/>
</dbReference>
<name>A0A8J4HC39_9PROT</name>
<evidence type="ECO:0000313" key="2">
    <source>
        <dbReference type="EMBL" id="HGC44151.1"/>
    </source>
</evidence>